<sequence length="84" mass="8944">MKRFLLVLLAMVFMIPAAQAVTRAEDIATTIILRGHACPGRTVSNVSESVDASGNKTIQATCPNGARYQVNVSASGRVSVQRLN</sequence>
<keyword evidence="1" id="KW-0732">Signal</keyword>
<dbReference type="RefSeq" id="WP_072659902.1">
    <property type="nucleotide sequence ID" value="NZ_BDFD01000012.1"/>
</dbReference>
<keyword evidence="3" id="KW-1185">Reference proteome</keyword>
<dbReference type="AlphaFoldDB" id="A0A1L8CP29"/>
<evidence type="ECO:0008006" key="4">
    <source>
        <dbReference type="Google" id="ProtNLM"/>
    </source>
</evidence>
<feature type="signal peptide" evidence="1">
    <location>
        <begin position="1"/>
        <end position="20"/>
    </location>
</feature>
<dbReference type="EMBL" id="BDFD01000012">
    <property type="protein sequence ID" value="GAV20589.1"/>
    <property type="molecule type" value="Genomic_DNA"/>
</dbReference>
<comment type="caution">
    <text evidence="2">The sequence shown here is derived from an EMBL/GenBank/DDBJ whole genome shotgun (WGS) entry which is preliminary data.</text>
</comment>
<feature type="chain" id="PRO_5012273297" description="Secreted protein" evidence="1">
    <location>
        <begin position="21"/>
        <end position="84"/>
    </location>
</feature>
<dbReference type="Proteomes" id="UP000231632">
    <property type="component" value="Unassembled WGS sequence"/>
</dbReference>
<evidence type="ECO:0000256" key="1">
    <source>
        <dbReference type="SAM" id="SignalP"/>
    </source>
</evidence>
<dbReference type="OrthoDB" id="9847730at2"/>
<organism evidence="2 3">
    <name type="scientific">Mariprofundus micogutta</name>
    <dbReference type="NCBI Taxonomy" id="1921010"/>
    <lineage>
        <taxon>Bacteria</taxon>
        <taxon>Pseudomonadati</taxon>
        <taxon>Pseudomonadota</taxon>
        <taxon>Candidatius Mariprofundia</taxon>
        <taxon>Mariprofundales</taxon>
        <taxon>Mariprofundaceae</taxon>
        <taxon>Mariprofundus</taxon>
    </lineage>
</organism>
<evidence type="ECO:0000313" key="2">
    <source>
        <dbReference type="EMBL" id="GAV20589.1"/>
    </source>
</evidence>
<reference evidence="2 3" key="1">
    <citation type="journal article" date="2017" name="Arch. Microbiol.">
        <title>Mariprofundus micogutta sp. nov., a novel iron-oxidizing zetaproteobacterium isolated from a deep-sea hydrothermal field at the Bayonnaise knoll of the Izu-Ogasawara arc, and a description of Mariprofundales ord. nov. and Zetaproteobacteria classis nov.</title>
        <authorList>
            <person name="Makita H."/>
            <person name="Tanaka E."/>
            <person name="Mitsunobu S."/>
            <person name="Miyazaki M."/>
            <person name="Nunoura T."/>
            <person name="Uematsu K."/>
            <person name="Takaki Y."/>
            <person name="Nishi S."/>
            <person name="Shimamura S."/>
            <person name="Takai K."/>
        </authorList>
    </citation>
    <scope>NUCLEOTIDE SEQUENCE [LARGE SCALE GENOMIC DNA]</scope>
    <source>
        <strain evidence="2 3">ET2</strain>
    </source>
</reference>
<protein>
    <recommendedName>
        <fullName evidence="4">Secreted protein</fullName>
    </recommendedName>
</protein>
<accession>A0A1L8CP29</accession>
<proteinExistence type="predicted"/>
<dbReference type="STRING" id="1921010.MMIC_P1558"/>
<name>A0A1L8CP29_9PROT</name>
<gene>
    <name evidence="2" type="ORF">MMIC_P1558</name>
</gene>
<evidence type="ECO:0000313" key="3">
    <source>
        <dbReference type="Proteomes" id="UP000231632"/>
    </source>
</evidence>